<dbReference type="PANTHER" id="PTHR11803:SF58">
    <property type="entry name" value="PROTEIN HMF1-RELATED"/>
    <property type="match status" value="1"/>
</dbReference>
<dbReference type="InterPro" id="IPR035959">
    <property type="entry name" value="RutC-like_sf"/>
</dbReference>
<dbReference type="Proteomes" id="UP000198510">
    <property type="component" value="Unassembled WGS sequence"/>
</dbReference>
<name>A0A1G9MSG4_9BACT</name>
<organism evidence="2 3">
    <name type="scientific">Catalinimonas alkaloidigena</name>
    <dbReference type="NCBI Taxonomy" id="1075417"/>
    <lineage>
        <taxon>Bacteria</taxon>
        <taxon>Pseudomonadati</taxon>
        <taxon>Bacteroidota</taxon>
        <taxon>Cytophagia</taxon>
        <taxon>Cytophagales</taxon>
        <taxon>Catalimonadaceae</taxon>
        <taxon>Catalinimonas</taxon>
    </lineage>
</organism>
<dbReference type="GO" id="GO:0019239">
    <property type="term" value="F:deaminase activity"/>
    <property type="evidence" value="ECO:0007669"/>
    <property type="project" value="TreeGrafter"/>
</dbReference>
<dbReference type="PANTHER" id="PTHR11803">
    <property type="entry name" value="2-IMINOBUTANOATE/2-IMINOPROPANOATE DEAMINASE RIDA"/>
    <property type="match status" value="1"/>
</dbReference>
<accession>A0A1G9MSG4</accession>
<reference evidence="2 3" key="1">
    <citation type="submission" date="2016-10" db="EMBL/GenBank/DDBJ databases">
        <authorList>
            <person name="de Groot N.N."/>
        </authorList>
    </citation>
    <scope>NUCLEOTIDE SEQUENCE [LARGE SCALE GENOMIC DNA]</scope>
    <source>
        <strain evidence="2 3">DSM 25186</strain>
    </source>
</reference>
<dbReference type="FunFam" id="3.30.1330.40:FF:000001">
    <property type="entry name" value="L-PSP family endoribonuclease"/>
    <property type="match status" value="1"/>
</dbReference>
<proteinExistence type="inferred from homology"/>
<protein>
    <submittedName>
        <fullName evidence="2">2-iminobutanoate/2-iminopropanoate deaminase</fullName>
    </submittedName>
</protein>
<dbReference type="OrthoDB" id="9803101at2"/>
<dbReference type="NCBIfam" id="TIGR00004">
    <property type="entry name" value="Rid family detoxifying hydrolase"/>
    <property type="match status" value="1"/>
</dbReference>
<keyword evidence="3" id="KW-1185">Reference proteome</keyword>
<dbReference type="InterPro" id="IPR006175">
    <property type="entry name" value="YjgF/YER057c/UK114"/>
</dbReference>
<dbReference type="Pfam" id="PF01042">
    <property type="entry name" value="Ribonuc_L-PSP"/>
    <property type="match status" value="1"/>
</dbReference>
<evidence type="ECO:0000313" key="2">
    <source>
        <dbReference type="EMBL" id="SDL77190.1"/>
    </source>
</evidence>
<gene>
    <name evidence="2" type="ORF">SAMN05421823_10874</name>
</gene>
<dbReference type="GO" id="GO:0005829">
    <property type="term" value="C:cytosol"/>
    <property type="evidence" value="ECO:0007669"/>
    <property type="project" value="TreeGrafter"/>
</dbReference>
<evidence type="ECO:0000313" key="3">
    <source>
        <dbReference type="Proteomes" id="UP000198510"/>
    </source>
</evidence>
<dbReference type="InterPro" id="IPR006056">
    <property type="entry name" value="RidA"/>
</dbReference>
<dbReference type="CDD" id="cd00448">
    <property type="entry name" value="YjgF_YER057c_UK114_family"/>
    <property type="match status" value="1"/>
</dbReference>
<dbReference type="STRING" id="1075417.SAMN05421823_10874"/>
<comment type="similarity">
    <text evidence="1">Belongs to the RutC family.</text>
</comment>
<dbReference type="Gene3D" id="3.30.1330.40">
    <property type="entry name" value="RutC-like"/>
    <property type="match status" value="1"/>
</dbReference>
<dbReference type="EMBL" id="FNFO01000008">
    <property type="protein sequence ID" value="SDL77190.1"/>
    <property type="molecule type" value="Genomic_DNA"/>
</dbReference>
<dbReference type="RefSeq" id="WP_089684897.1">
    <property type="nucleotide sequence ID" value="NZ_FNFO01000008.1"/>
</dbReference>
<dbReference type="SUPFAM" id="SSF55298">
    <property type="entry name" value="YjgF-like"/>
    <property type="match status" value="1"/>
</dbReference>
<sequence length="130" mass="14282">MQKEEIHHPDKTDPNFATGAFSAGVKIDGWLYVSGQAAVDFAQGKFVLGTIEEETRLTLHNIRRICEAAGASLDDVVKCTVYLADINDFPRYNTVYAEHFTGVKPARTTVEAAMANGIKVEIDAIVRLPE</sequence>
<dbReference type="AlphaFoldDB" id="A0A1G9MSG4"/>
<evidence type="ECO:0000256" key="1">
    <source>
        <dbReference type="ARBA" id="ARBA00010552"/>
    </source>
</evidence>